<dbReference type="PROSITE" id="PS51898">
    <property type="entry name" value="TYR_RECOMBINASE"/>
    <property type="match status" value="1"/>
</dbReference>
<dbReference type="InterPro" id="IPR053876">
    <property type="entry name" value="Phage_int_M"/>
</dbReference>
<dbReference type="GO" id="GO:0015074">
    <property type="term" value="P:DNA integration"/>
    <property type="evidence" value="ECO:0007669"/>
    <property type="project" value="UniProtKB-KW"/>
</dbReference>
<proteinExistence type="inferred from homology"/>
<dbReference type="GO" id="GO:0075713">
    <property type="term" value="P:establishment of integrated proviral latency"/>
    <property type="evidence" value="ECO:0007669"/>
    <property type="project" value="UniProtKB-KW"/>
</dbReference>
<accession>E6PSN5</accession>
<dbReference type="CDD" id="cd00801">
    <property type="entry name" value="INT_P4_C"/>
    <property type="match status" value="1"/>
</dbReference>
<evidence type="ECO:0000256" key="3">
    <source>
        <dbReference type="ARBA" id="ARBA00023125"/>
    </source>
</evidence>
<dbReference type="EMBL" id="CABM01000048">
    <property type="protein sequence ID" value="CBH97942.1"/>
    <property type="molecule type" value="Genomic_DNA"/>
</dbReference>
<keyword evidence="2" id="KW-0229">DNA integration</keyword>
<dbReference type="Pfam" id="PF22022">
    <property type="entry name" value="Phage_int_M"/>
    <property type="match status" value="1"/>
</dbReference>
<dbReference type="AlphaFoldDB" id="E6PSN5"/>
<dbReference type="Gene3D" id="3.30.160.390">
    <property type="entry name" value="Integrase, DNA-binding domain"/>
    <property type="match status" value="1"/>
</dbReference>
<keyword evidence="3" id="KW-0238">DNA-binding</keyword>
<organism evidence="9">
    <name type="scientific">mine drainage metagenome</name>
    <dbReference type="NCBI Taxonomy" id="410659"/>
    <lineage>
        <taxon>unclassified sequences</taxon>
        <taxon>metagenomes</taxon>
        <taxon>ecological metagenomes</taxon>
    </lineage>
</organism>
<dbReference type="InterPro" id="IPR044068">
    <property type="entry name" value="CB"/>
</dbReference>
<dbReference type="InterPro" id="IPR025166">
    <property type="entry name" value="Integrase_DNA_bind_dom"/>
</dbReference>
<dbReference type="Pfam" id="PF00589">
    <property type="entry name" value="Phage_integrase"/>
    <property type="match status" value="1"/>
</dbReference>
<dbReference type="InterPro" id="IPR050808">
    <property type="entry name" value="Phage_Integrase"/>
</dbReference>
<feature type="domain" description="Tyr recombinase" evidence="7">
    <location>
        <begin position="203"/>
        <end position="382"/>
    </location>
</feature>
<evidence type="ECO:0000256" key="6">
    <source>
        <dbReference type="ARBA" id="ARBA00023296"/>
    </source>
</evidence>
<sequence>MANNLLTDTALKRAAPGEKPYRLSDGAGLFIIVRPDSAMWWRMDYRFQGKDRTLSLGVYPAVSLKRARDRAAEIREQLLDGIDPSAMRKAKAAGVVSDSFEAIAREWHARRAPTLSSNTAGNLIKRLEANAFPIIGQKSVRGLRAPDVLNVLQRIEARGLGETARRVHQIIGQVMRYAVATGRADVDPTPALRGALKPLVEQHRAAVLDPAELGKMLRAFDDYTGGPVVRAALHLQALLFVRPGELRQAEWSEIDFDRNEWRIPGEKMKMREPHIVPLPLQARKILQDLHPFTRGSRFVFPSPRTRERCMSENAVTAALRALGFGGDVVTGHGFRATARTLLDEKLRYRVEVIEMQLAHAVRDPLGRAYNRTRYLEERAAMMQAWGDYLDKLKAGADVVKMRA</sequence>
<dbReference type="Gene3D" id="1.10.150.130">
    <property type="match status" value="1"/>
</dbReference>
<evidence type="ECO:0000313" key="9">
    <source>
        <dbReference type="EMBL" id="CBH97942.1"/>
    </source>
</evidence>
<evidence type="ECO:0000256" key="4">
    <source>
        <dbReference type="ARBA" id="ARBA00023172"/>
    </source>
</evidence>
<dbReference type="SUPFAM" id="SSF56349">
    <property type="entry name" value="DNA breaking-rejoining enzymes"/>
    <property type="match status" value="1"/>
</dbReference>
<protein>
    <submittedName>
        <fullName evidence="9">Putative Phage integrase</fullName>
    </submittedName>
</protein>
<gene>
    <name evidence="9" type="ORF">CARN2_3418</name>
</gene>
<dbReference type="InterPro" id="IPR002104">
    <property type="entry name" value="Integrase_catalytic"/>
</dbReference>
<dbReference type="InterPro" id="IPR038488">
    <property type="entry name" value="Integrase_DNA-bd_sf"/>
</dbReference>
<name>E6PSN5_9ZZZZ</name>
<evidence type="ECO:0000256" key="2">
    <source>
        <dbReference type="ARBA" id="ARBA00022908"/>
    </source>
</evidence>
<dbReference type="PANTHER" id="PTHR30629">
    <property type="entry name" value="PROPHAGE INTEGRASE"/>
    <property type="match status" value="1"/>
</dbReference>
<dbReference type="GO" id="GO:0003677">
    <property type="term" value="F:DNA binding"/>
    <property type="evidence" value="ECO:0007669"/>
    <property type="project" value="UniProtKB-KW"/>
</dbReference>
<comment type="caution">
    <text evidence="9">The sequence shown here is derived from an EMBL/GenBank/DDBJ whole genome shotgun (WGS) entry which is preliminary data.</text>
</comment>
<feature type="domain" description="Core-binding (CB)" evidence="8">
    <location>
        <begin position="98"/>
        <end position="179"/>
    </location>
</feature>
<dbReference type="GO" id="GO:0006310">
    <property type="term" value="P:DNA recombination"/>
    <property type="evidence" value="ECO:0007669"/>
    <property type="project" value="UniProtKB-KW"/>
</dbReference>
<evidence type="ECO:0000259" key="8">
    <source>
        <dbReference type="PROSITE" id="PS51900"/>
    </source>
</evidence>
<keyword evidence="4" id="KW-0233">DNA recombination</keyword>
<evidence type="ECO:0000256" key="5">
    <source>
        <dbReference type="ARBA" id="ARBA00023195"/>
    </source>
</evidence>
<keyword evidence="5" id="KW-1179">Viral genome integration</keyword>
<dbReference type="PANTHER" id="PTHR30629:SF2">
    <property type="entry name" value="PROPHAGE INTEGRASE INTS-RELATED"/>
    <property type="match status" value="1"/>
</dbReference>
<evidence type="ECO:0000256" key="1">
    <source>
        <dbReference type="ARBA" id="ARBA00008857"/>
    </source>
</evidence>
<dbReference type="PROSITE" id="PS51900">
    <property type="entry name" value="CB"/>
    <property type="match status" value="1"/>
</dbReference>
<reference evidence="9" key="1">
    <citation type="submission" date="2009-10" db="EMBL/GenBank/DDBJ databases">
        <title>Diversity of trophic interactions inside an arsenic-rich microbial ecosystem.</title>
        <authorList>
            <person name="Bertin P.N."/>
            <person name="Heinrich-Salmeron A."/>
            <person name="Pelletier E."/>
            <person name="Goulhen-Chollet F."/>
            <person name="Arsene-Ploetze F."/>
            <person name="Gallien S."/>
            <person name="Calteau A."/>
            <person name="Vallenet D."/>
            <person name="Casiot C."/>
            <person name="Chane-Woon-Ming B."/>
            <person name="Giloteaux L."/>
            <person name="Barakat M."/>
            <person name="Bonnefoy V."/>
            <person name="Bruneel O."/>
            <person name="Chandler M."/>
            <person name="Cleiss J."/>
            <person name="Duran R."/>
            <person name="Elbaz-Poulichet F."/>
            <person name="Fonknechten N."/>
            <person name="Lauga B."/>
            <person name="Mornico D."/>
            <person name="Ortet P."/>
            <person name="Schaeffer C."/>
            <person name="Siguier P."/>
            <person name="Alexander Thil Smith A."/>
            <person name="Van Dorsselaer A."/>
            <person name="Weissenbach J."/>
            <person name="Medigue C."/>
            <person name="Le Paslier D."/>
        </authorList>
    </citation>
    <scope>NUCLEOTIDE SEQUENCE</scope>
</reference>
<evidence type="ECO:0000259" key="7">
    <source>
        <dbReference type="PROSITE" id="PS51898"/>
    </source>
</evidence>
<dbReference type="GO" id="GO:0044826">
    <property type="term" value="P:viral genome integration into host DNA"/>
    <property type="evidence" value="ECO:0007669"/>
    <property type="project" value="UniProtKB-KW"/>
</dbReference>
<dbReference type="InterPro" id="IPR011010">
    <property type="entry name" value="DNA_brk_join_enz"/>
</dbReference>
<comment type="similarity">
    <text evidence="1">Belongs to the 'phage' integrase family.</text>
</comment>
<dbReference type="GO" id="GO:0046718">
    <property type="term" value="P:symbiont entry into host cell"/>
    <property type="evidence" value="ECO:0007669"/>
    <property type="project" value="UniProtKB-KW"/>
</dbReference>
<keyword evidence="6" id="KW-1160">Virus entry into host cell</keyword>
<dbReference type="InterPro" id="IPR013762">
    <property type="entry name" value="Integrase-like_cat_sf"/>
</dbReference>
<dbReference type="Pfam" id="PF13356">
    <property type="entry name" value="Arm-DNA-bind_3"/>
    <property type="match status" value="1"/>
</dbReference>
<dbReference type="InterPro" id="IPR010998">
    <property type="entry name" value="Integrase_recombinase_N"/>
</dbReference>
<dbReference type="Gene3D" id="1.10.443.10">
    <property type="entry name" value="Intergrase catalytic core"/>
    <property type="match status" value="1"/>
</dbReference>